<evidence type="ECO:0000313" key="2">
    <source>
        <dbReference type="Proteomes" id="UP000054097"/>
    </source>
</evidence>
<accession>A0A0C3BQC6</accession>
<sequence length="461" mass="51856">MPTTEESDLGEEQMLEKVLDIEIAEEYLSALLTDDEVQMVLKLHTKIMNPGKGEREVDVYCPTAILLNTLSLVSYKYLSQKSTPDDTAIVFLLNLECPLRGDVFDTQIKPDIVAKRSTLNFIESYLKQLKQSVKDGVPPKVCSERPSHGELSSPVEVKEITSARSQELHYCRVTKAARVDMRRVFGLSVTSQGYHLTRIDACSAIVSSTYQWNNQNFNNLLRYVLAVYRSESERDKSLFAYVQGTEQVWTIDLKEKLTVRPFYSTYPPGRTTWVAAGFNHRAEHRLVKIANINVNVRSSEGALYAKAHSKGWIPGLARVVQSDVLNTPLVTGGEVSISRQKCAVVLGSIGEPLNNCGSVLEFLKVMYDALQKMALNDVMHRDVSWSNVLCHPQHHYDVDNQLRPEKDVPYIDKILGITNPRCKVLITDLDHGEMIDDSTGATKPGRIVRTVCIFLPSLHFL</sequence>
<organism evidence="1 2">
    <name type="scientific">Serendipita vermifera MAFF 305830</name>
    <dbReference type="NCBI Taxonomy" id="933852"/>
    <lineage>
        <taxon>Eukaryota</taxon>
        <taxon>Fungi</taxon>
        <taxon>Dikarya</taxon>
        <taxon>Basidiomycota</taxon>
        <taxon>Agaricomycotina</taxon>
        <taxon>Agaricomycetes</taxon>
        <taxon>Sebacinales</taxon>
        <taxon>Serendipitaceae</taxon>
        <taxon>Serendipita</taxon>
    </lineage>
</organism>
<name>A0A0C3BQC6_SERVB</name>
<dbReference type="HOGENOM" id="CLU_593337_0_0_1"/>
<dbReference type="OrthoDB" id="5569250at2759"/>
<proteinExistence type="predicted"/>
<dbReference type="AlphaFoldDB" id="A0A0C3BQC6"/>
<dbReference type="Proteomes" id="UP000054097">
    <property type="component" value="Unassembled WGS sequence"/>
</dbReference>
<dbReference type="EMBL" id="KN824277">
    <property type="protein sequence ID" value="KIM34304.1"/>
    <property type="molecule type" value="Genomic_DNA"/>
</dbReference>
<evidence type="ECO:0000313" key="1">
    <source>
        <dbReference type="EMBL" id="KIM34304.1"/>
    </source>
</evidence>
<protein>
    <recommendedName>
        <fullName evidence="3">Fungal-type protein kinase domain-containing protein</fullName>
    </recommendedName>
</protein>
<reference evidence="1 2" key="1">
    <citation type="submission" date="2014-04" db="EMBL/GenBank/DDBJ databases">
        <authorList>
            <consortium name="DOE Joint Genome Institute"/>
            <person name="Kuo A."/>
            <person name="Zuccaro A."/>
            <person name="Kohler A."/>
            <person name="Nagy L.G."/>
            <person name="Floudas D."/>
            <person name="Copeland A."/>
            <person name="Barry K.W."/>
            <person name="Cichocki N."/>
            <person name="Veneault-Fourrey C."/>
            <person name="LaButti K."/>
            <person name="Lindquist E.A."/>
            <person name="Lipzen A."/>
            <person name="Lundell T."/>
            <person name="Morin E."/>
            <person name="Murat C."/>
            <person name="Sun H."/>
            <person name="Tunlid A."/>
            <person name="Henrissat B."/>
            <person name="Grigoriev I.V."/>
            <person name="Hibbett D.S."/>
            <person name="Martin F."/>
            <person name="Nordberg H.P."/>
            <person name="Cantor M.N."/>
            <person name="Hua S.X."/>
        </authorList>
    </citation>
    <scope>NUCLEOTIDE SEQUENCE [LARGE SCALE GENOMIC DNA]</scope>
    <source>
        <strain evidence="1 2">MAFF 305830</strain>
    </source>
</reference>
<gene>
    <name evidence="1" type="ORF">M408DRAFT_93704</name>
</gene>
<keyword evidence="2" id="KW-1185">Reference proteome</keyword>
<evidence type="ECO:0008006" key="3">
    <source>
        <dbReference type="Google" id="ProtNLM"/>
    </source>
</evidence>
<reference evidence="2" key="2">
    <citation type="submission" date="2015-01" db="EMBL/GenBank/DDBJ databases">
        <title>Evolutionary Origins and Diversification of the Mycorrhizal Mutualists.</title>
        <authorList>
            <consortium name="DOE Joint Genome Institute"/>
            <consortium name="Mycorrhizal Genomics Consortium"/>
            <person name="Kohler A."/>
            <person name="Kuo A."/>
            <person name="Nagy L.G."/>
            <person name="Floudas D."/>
            <person name="Copeland A."/>
            <person name="Barry K.W."/>
            <person name="Cichocki N."/>
            <person name="Veneault-Fourrey C."/>
            <person name="LaButti K."/>
            <person name="Lindquist E.A."/>
            <person name="Lipzen A."/>
            <person name="Lundell T."/>
            <person name="Morin E."/>
            <person name="Murat C."/>
            <person name="Riley R."/>
            <person name="Ohm R."/>
            <person name="Sun H."/>
            <person name="Tunlid A."/>
            <person name="Henrissat B."/>
            <person name="Grigoriev I.V."/>
            <person name="Hibbett D.S."/>
            <person name="Martin F."/>
        </authorList>
    </citation>
    <scope>NUCLEOTIDE SEQUENCE [LARGE SCALE GENOMIC DNA]</scope>
    <source>
        <strain evidence="2">MAFF 305830</strain>
    </source>
</reference>